<reference evidence="2" key="1">
    <citation type="submission" date="2024-03" db="EMBL/GenBank/DDBJ databases">
        <authorList>
            <consortium name="ELIXIR-Norway"/>
            <consortium name="Elixir Norway"/>
        </authorList>
    </citation>
    <scope>NUCLEOTIDE SEQUENCE</scope>
</reference>
<evidence type="ECO:0000313" key="3">
    <source>
        <dbReference type="Proteomes" id="UP001497522"/>
    </source>
</evidence>
<evidence type="ECO:0000313" key="2">
    <source>
        <dbReference type="EMBL" id="CAK9872585.1"/>
    </source>
</evidence>
<feature type="region of interest" description="Disordered" evidence="1">
    <location>
        <begin position="24"/>
        <end position="54"/>
    </location>
</feature>
<evidence type="ECO:0000256" key="1">
    <source>
        <dbReference type="SAM" id="MobiDB-lite"/>
    </source>
</evidence>
<protein>
    <recommendedName>
        <fullName evidence="4">BED-type domain-containing protein</fullName>
    </recommendedName>
</protein>
<sequence>MSDIGVEEEVIVIDIESDIVDDSNINATPRADAGSDPLDGNGNDDAAVGGRKRGQQGSDMWSLYIDDVNPHQHKLAVCKHCCMLVNHHKKSKSVKVHLNKCVPFHKLMNGMEEDKRPAWYTANKKPRKPLSMAMSVLTFSVAPSSSRQRSIKEFAIPVVNK</sequence>
<keyword evidence="3" id="KW-1185">Reference proteome</keyword>
<proteinExistence type="predicted"/>
<name>A0ABP1BCD5_9BRYO</name>
<feature type="compositionally biased region" description="Low complexity" evidence="1">
    <location>
        <begin position="39"/>
        <end position="49"/>
    </location>
</feature>
<dbReference type="Proteomes" id="UP001497522">
    <property type="component" value="Chromosome 3"/>
</dbReference>
<evidence type="ECO:0008006" key="4">
    <source>
        <dbReference type="Google" id="ProtNLM"/>
    </source>
</evidence>
<accession>A0ABP1BCD5</accession>
<organism evidence="2 3">
    <name type="scientific">Sphagnum jensenii</name>
    <dbReference type="NCBI Taxonomy" id="128206"/>
    <lineage>
        <taxon>Eukaryota</taxon>
        <taxon>Viridiplantae</taxon>
        <taxon>Streptophyta</taxon>
        <taxon>Embryophyta</taxon>
        <taxon>Bryophyta</taxon>
        <taxon>Sphagnophytina</taxon>
        <taxon>Sphagnopsida</taxon>
        <taxon>Sphagnales</taxon>
        <taxon>Sphagnaceae</taxon>
        <taxon>Sphagnum</taxon>
    </lineage>
</organism>
<dbReference type="EMBL" id="OZ023704">
    <property type="protein sequence ID" value="CAK9872585.1"/>
    <property type="molecule type" value="Genomic_DNA"/>
</dbReference>
<gene>
    <name evidence="2" type="ORF">CSSPJE1EN2_LOCUS15155</name>
</gene>